<evidence type="ECO:0000313" key="2">
    <source>
        <dbReference type="Proteomes" id="UP001415857"/>
    </source>
</evidence>
<sequence length="108" mass="12226">MGIGRRWTFGAGKQTACPLPFLLSYFLAIRFSSKKSWASRERGDSIATLPYFLLPSIYLSILDRLFVYGSPPLVLRLPFSTGRKPFDWRHLKVVDGKVAVDASFLSVR</sequence>
<accession>A0AAP0RCK7</accession>
<dbReference type="EMBL" id="JBBPBK010000011">
    <property type="protein sequence ID" value="KAK9275265.1"/>
    <property type="molecule type" value="Genomic_DNA"/>
</dbReference>
<dbReference type="Proteomes" id="UP001415857">
    <property type="component" value="Unassembled WGS sequence"/>
</dbReference>
<proteinExistence type="predicted"/>
<organism evidence="1 2">
    <name type="scientific">Liquidambar formosana</name>
    <name type="common">Formosan gum</name>
    <dbReference type="NCBI Taxonomy" id="63359"/>
    <lineage>
        <taxon>Eukaryota</taxon>
        <taxon>Viridiplantae</taxon>
        <taxon>Streptophyta</taxon>
        <taxon>Embryophyta</taxon>
        <taxon>Tracheophyta</taxon>
        <taxon>Spermatophyta</taxon>
        <taxon>Magnoliopsida</taxon>
        <taxon>eudicotyledons</taxon>
        <taxon>Gunneridae</taxon>
        <taxon>Pentapetalae</taxon>
        <taxon>Saxifragales</taxon>
        <taxon>Altingiaceae</taxon>
        <taxon>Liquidambar</taxon>
    </lineage>
</organism>
<dbReference type="AlphaFoldDB" id="A0AAP0RCK7"/>
<gene>
    <name evidence="1" type="ORF">L1049_022527</name>
</gene>
<comment type="caution">
    <text evidence="1">The sequence shown here is derived from an EMBL/GenBank/DDBJ whole genome shotgun (WGS) entry which is preliminary data.</text>
</comment>
<protein>
    <submittedName>
        <fullName evidence="1">Uncharacterized protein</fullName>
    </submittedName>
</protein>
<keyword evidence="2" id="KW-1185">Reference proteome</keyword>
<evidence type="ECO:0000313" key="1">
    <source>
        <dbReference type="EMBL" id="KAK9275265.1"/>
    </source>
</evidence>
<reference evidence="1 2" key="1">
    <citation type="journal article" date="2024" name="Plant J.">
        <title>Genome sequences and population genomics reveal climatic adaptation and genomic divergence between two closely related sweetgum species.</title>
        <authorList>
            <person name="Xu W.Q."/>
            <person name="Ren C.Q."/>
            <person name="Zhang X.Y."/>
            <person name="Comes H.P."/>
            <person name="Liu X.H."/>
            <person name="Li Y.G."/>
            <person name="Kettle C.J."/>
            <person name="Jalonen R."/>
            <person name="Gaisberger H."/>
            <person name="Ma Y.Z."/>
            <person name="Qiu Y.X."/>
        </authorList>
    </citation>
    <scope>NUCLEOTIDE SEQUENCE [LARGE SCALE GENOMIC DNA]</scope>
    <source>
        <strain evidence="1">Hangzhou</strain>
    </source>
</reference>
<name>A0AAP0RCK7_LIQFO</name>